<evidence type="ECO:0000256" key="6">
    <source>
        <dbReference type="ARBA" id="ARBA00023136"/>
    </source>
</evidence>
<dbReference type="EMBL" id="PPPD01000001">
    <property type="protein sequence ID" value="PNY82617.1"/>
    <property type="molecule type" value="Genomic_DNA"/>
</dbReference>
<proteinExistence type="inferred from homology"/>
<evidence type="ECO:0000256" key="1">
    <source>
        <dbReference type="ARBA" id="ARBA00004651"/>
    </source>
</evidence>
<comment type="subcellular location">
    <subcellularLocation>
        <location evidence="1">Cell membrane</location>
        <topology evidence="1">Multi-pass membrane protein</topology>
    </subcellularLocation>
</comment>
<keyword evidence="10" id="KW-1185">Reference proteome</keyword>
<dbReference type="InterPro" id="IPR051907">
    <property type="entry name" value="DoxX-like_oxidoreductase"/>
</dbReference>
<accession>A0A2K3V1F7</accession>
<dbReference type="OrthoDB" id="74340at2"/>
<keyword evidence="3" id="KW-1003">Cell membrane</keyword>
<evidence type="ECO:0000256" key="8">
    <source>
        <dbReference type="SAM" id="Phobius"/>
    </source>
</evidence>
<feature type="transmembrane region" description="Helical" evidence="8">
    <location>
        <begin position="45"/>
        <end position="68"/>
    </location>
</feature>
<dbReference type="InterPro" id="IPR032808">
    <property type="entry name" value="DoxX"/>
</dbReference>
<keyword evidence="5 8" id="KW-1133">Transmembrane helix</keyword>
<evidence type="ECO:0000256" key="5">
    <source>
        <dbReference type="ARBA" id="ARBA00022989"/>
    </source>
</evidence>
<protein>
    <submittedName>
        <fullName evidence="9">DoxX family protein</fullName>
    </submittedName>
</protein>
<evidence type="ECO:0000313" key="10">
    <source>
        <dbReference type="Proteomes" id="UP000236379"/>
    </source>
</evidence>
<feature type="transmembrane region" description="Helical" evidence="8">
    <location>
        <begin position="75"/>
        <end position="97"/>
    </location>
</feature>
<evidence type="ECO:0000256" key="7">
    <source>
        <dbReference type="SAM" id="MobiDB-lite"/>
    </source>
</evidence>
<name>A0A2K3V1F7_9DEIO</name>
<dbReference type="Pfam" id="PF07681">
    <property type="entry name" value="DoxX"/>
    <property type="match status" value="1"/>
</dbReference>
<evidence type="ECO:0000256" key="2">
    <source>
        <dbReference type="ARBA" id="ARBA00006679"/>
    </source>
</evidence>
<keyword evidence="6 8" id="KW-0472">Membrane</keyword>
<reference evidence="9 10" key="1">
    <citation type="submission" date="2018-01" db="EMBL/GenBank/DDBJ databases">
        <title>Deinococcus koreensis sp. nov., a radiation-resistant bacterium isolated from river water.</title>
        <authorList>
            <person name="Choi A."/>
        </authorList>
    </citation>
    <scope>NUCLEOTIDE SEQUENCE [LARGE SCALE GENOMIC DNA]</scope>
    <source>
        <strain evidence="9 10">SJW1-2</strain>
    </source>
</reference>
<sequence>MKPQPELALAIIRIAVGVAFCWHGWQTLFTTGLQTVTRQFEATGVPLPLLTAPTTAVLELLGGLLLGLGLGARGLAGALALSTLLVGGTSALAGALPALRLELSALLLAGSLAVMVGGTGRPSVEGWRAASPSATRGSSAVRRRKG</sequence>
<dbReference type="PANTHER" id="PTHR33452">
    <property type="entry name" value="OXIDOREDUCTASE CATD-RELATED"/>
    <property type="match status" value="1"/>
</dbReference>
<keyword evidence="4 8" id="KW-0812">Transmembrane</keyword>
<comment type="similarity">
    <text evidence="2">Belongs to the DoxX family.</text>
</comment>
<organism evidence="9 10">
    <name type="scientific">Deinococcus koreensis</name>
    <dbReference type="NCBI Taxonomy" id="2054903"/>
    <lineage>
        <taxon>Bacteria</taxon>
        <taxon>Thermotogati</taxon>
        <taxon>Deinococcota</taxon>
        <taxon>Deinococci</taxon>
        <taxon>Deinococcales</taxon>
        <taxon>Deinococcaceae</taxon>
        <taxon>Deinococcus</taxon>
    </lineage>
</organism>
<dbReference type="GO" id="GO:0005886">
    <property type="term" value="C:plasma membrane"/>
    <property type="evidence" value="ECO:0007669"/>
    <property type="project" value="UniProtKB-SubCell"/>
</dbReference>
<feature type="transmembrane region" description="Helical" evidence="8">
    <location>
        <begin position="7"/>
        <end position="25"/>
    </location>
</feature>
<evidence type="ECO:0000256" key="3">
    <source>
        <dbReference type="ARBA" id="ARBA00022475"/>
    </source>
</evidence>
<dbReference type="RefSeq" id="WP_103313049.1">
    <property type="nucleotide sequence ID" value="NZ_PPPD01000001.1"/>
</dbReference>
<evidence type="ECO:0000313" key="9">
    <source>
        <dbReference type="EMBL" id="PNY82617.1"/>
    </source>
</evidence>
<comment type="caution">
    <text evidence="9">The sequence shown here is derived from an EMBL/GenBank/DDBJ whole genome shotgun (WGS) entry which is preliminary data.</text>
</comment>
<gene>
    <name evidence="9" type="ORF">CVO96_15785</name>
</gene>
<dbReference type="Proteomes" id="UP000236379">
    <property type="component" value="Unassembled WGS sequence"/>
</dbReference>
<evidence type="ECO:0000256" key="4">
    <source>
        <dbReference type="ARBA" id="ARBA00022692"/>
    </source>
</evidence>
<dbReference type="PANTHER" id="PTHR33452:SF1">
    <property type="entry name" value="INNER MEMBRANE PROTEIN YPHA-RELATED"/>
    <property type="match status" value="1"/>
</dbReference>
<dbReference type="AlphaFoldDB" id="A0A2K3V1F7"/>
<feature type="region of interest" description="Disordered" evidence="7">
    <location>
        <begin position="123"/>
        <end position="146"/>
    </location>
</feature>